<name>A0A934KKI8_9BACT</name>
<comment type="caution">
    <text evidence="5">The sequence shown here is derived from an EMBL/GenBank/DDBJ whole genome shotgun (WGS) entry which is preliminary data.</text>
</comment>
<evidence type="ECO:0000256" key="3">
    <source>
        <dbReference type="ARBA" id="ARBA00023163"/>
    </source>
</evidence>
<dbReference type="PROSITE" id="PS01124">
    <property type="entry name" value="HTH_ARAC_FAMILY_2"/>
    <property type="match status" value="1"/>
</dbReference>
<dbReference type="PROSITE" id="PS00041">
    <property type="entry name" value="HTH_ARAC_FAMILY_1"/>
    <property type="match status" value="1"/>
</dbReference>
<dbReference type="AlphaFoldDB" id="A0A934KKI8"/>
<dbReference type="EMBL" id="JAEKNN010000065">
    <property type="protein sequence ID" value="MBJ7610561.1"/>
    <property type="molecule type" value="Genomic_DNA"/>
</dbReference>
<evidence type="ECO:0000313" key="5">
    <source>
        <dbReference type="EMBL" id="MBJ7610561.1"/>
    </source>
</evidence>
<sequence length="153" mass="17314">MAQPAVARRLLRARDYIDAHYALPLSVETIATVAHQSTAHFAREFRGAFGESPHQYLASRRLERAASLLANTDYTVARICASVGYDSLGSFTTNFRRVYRETPTQYRDRHLPLLEQRLIPPCVQMAVDRPQLSRIREDARSEPGLDSLPKSNS</sequence>
<dbReference type="Gene3D" id="1.10.10.60">
    <property type="entry name" value="Homeodomain-like"/>
    <property type="match status" value="2"/>
</dbReference>
<evidence type="ECO:0000313" key="6">
    <source>
        <dbReference type="Proteomes" id="UP000614410"/>
    </source>
</evidence>
<dbReference type="GO" id="GO:0043565">
    <property type="term" value="F:sequence-specific DNA binding"/>
    <property type="evidence" value="ECO:0007669"/>
    <property type="project" value="InterPro"/>
</dbReference>
<dbReference type="SUPFAM" id="SSF46689">
    <property type="entry name" value="Homeodomain-like"/>
    <property type="match status" value="2"/>
</dbReference>
<gene>
    <name evidence="5" type="ORF">JF887_14225</name>
</gene>
<dbReference type="InterPro" id="IPR050204">
    <property type="entry name" value="AraC_XylS_family_regulators"/>
</dbReference>
<feature type="domain" description="HTH araC/xylS-type" evidence="4">
    <location>
        <begin position="11"/>
        <end position="109"/>
    </location>
</feature>
<dbReference type="InterPro" id="IPR009057">
    <property type="entry name" value="Homeodomain-like_sf"/>
</dbReference>
<dbReference type="InterPro" id="IPR018062">
    <property type="entry name" value="HTH_AraC-typ_CS"/>
</dbReference>
<evidence type="ECO:0000256" key="1">
    <source>
        <dbReference type="ARBA" id="ARBA00023015"/>
    </source>
</evidence>
<protein>
    <submittedName>
        <fullName evidence="5">Helix-turn-helix transcriptional regulator</fullName>
    </submittedName>
</protein>
<dbReference type="Proteomes" id="UP000614410">
    <property type="component" value="Unassembled WGS sequence"/>
</dbReference>
<dbReference type="InterPro" id="IPR018060">
    <property type="entry name" value="HTH_AraC"/>
</dbReference>
<dbReference type="Pfam" id="PF12833">
    <property type="entry name" value="HTH_18"/>
    <property type="match status" value="1"/>
</dbReference>
<organism evidence="5 6">
    <name type="scientific">Candidatus Amunia macphersoniae</name>
    <dbReference type="NCBI Taxonomy" id="3127014"/>
    <lineage>
        <taxon>Bacteria</taxon>
        <taxon>Bacillati</taxon>
        <taxon>Candidatus Dormiibacterota</taxon>
        <taxon>Candidatus Dormibacteria</taxon>
        <taxon>Candidatus Aeolococcales</taxon>
        <taxon>Candidatus Aeolococcaceae</taxon>
        <taxon>Candidatus Amunia</taxon>
    </lineage>
</organism>
<evidence type="ECO:0000256" key="2">
    <source>
        <dbReference type="ARBA" id="ARBA00023125"/>
    </source>
</evidence>
<reference evidence="5 6" key="1">
    <citation type="submission" date="2020-10" db="EMBL/GenBank/DDBJ databases">
        <title>Ca. Dormibacterota MAGs.</title>
        <authorList>
            <person name="Montgomery K."/>
        </authorList>
    </citation>
    <scope>NUCLEOTIDE SEQUENCE [LARGE SCALE GENOMIC DNA]</scope>
    <source>
        <strain evidence="5">Mitchell_Peninsula_5</strain>
    </source>
</reference>
<keyword evidence="3" id="KW-0804">Transcription</keyword>
<accession>A0A934KKI8</accession>
<proteinExistence type="predicted"/>
<evidence type="ECO:0000259" key="4">
    <source>
        <dbReference type="PROSITE" id="PS01124"/>
    </source>
</evidence>
<keyword evidence="1" id="KW-0805">Transcription regulation</keyword>
<dbReference type="GO" id="GO:0003700">
    <property type="term" value="F:DNA-binding transcription factor activity"/>
    <property type="evidence" value="ECO:0007669"/>
    <property type="project" value="InterPro"/>
</dbReference>
<keyword evidence="2" id="KW-0238">DNA-binding</keyword>
<dbReference type="SMART" id="SM00342">
    <property type="entry name" value="HTH_ARAC"/>
    <property type="match status" value="1"/>
</dbReference>
<dbReference type="PANTHER" id="PTHR46796">
    <property type="entry name" value="HTH-TYPE TRANSCRIPTIONAL ACTIVATOR RHAS-RELATED"/>
    <property type="match status" value="1"/>
</dbReference>